<dbReference type="Proteomes" id="UP001470230">
    <property type="component" value="Unassembled WGS sequence"/>
</dbReference>
<sequence length="558" mass="64070">MIDIILVSFTSLICLAILVFFFYSYGPKMQCNSSSIYEYVIIFFSYVPFLNGVSLISYEISKYVIVSPDSTYNKSSALLIVQYCLYGTTLVLSFFVNPLLIEFEKQPPSNPFGARLKKAFCKTMLLYIVIGVLALIALIIFIALKIPINFGLIIGIIPSIMNLYGLVAFAISAGIGFVKAPVALWLNAKPVNALREYLCDLYDVNEFNQKANKAKKDKDDKNDKKDNKEKKKFWPFRFKKKSTLEKIENFEDSDAIEPSETLQPSENVEGTNMESEFEFLIGRAQIQFEKVVRLQINRDKKLISLQYLHYFASILVALLALTFIIFEFSYSLTGSTKHSILRMILVKIKIDELNQIFLFVFIGLLALLSAYVFMCIKTEAVLPKPVIFIITRVFRVVPYKFVECGRTPIRTFNKWSTYLQRLIPAIAFHCQKLAGIEHSSLQTIMGKFDQFEVFWSVIRISTSALILIVIVIYVILNWDNMRDERKIQQALEIYKTRVELSEMEHNLEFYVITDEINSNIKAARLKTSDSSELTTNLRDSNSLFHVKDTNENVQVITL</sequence>
<dbReference type="InterPro" id="IPR006876">
    <property type="entry name" value="LMBR1-like_membr_prot"/>
</dbReference>
<organism evidence="8 9">
    <name type="scientific">Tritrichomonas musculus</name>
    <dbReference type="NCBI Taxonomy" id="1915356"/>
    <lineage>
        <taxon>Eukaryota</taxon>
        <taxon>Metamonada</taxon>
        <taxon>Parabasalia</taxon>
        <taxon>Tritrichomonadida</taxon>
        <taxon>Tritrichomonadidae</taxon>
        <taxon>Tritrichomonas</taxon>
    </lineage>
</organism>
<feature type="transmembrane region" description="Helical" evidence="7">
    <location>
        <begin position="307"/>
        <end position="333"/>
    </location>
</feature>
<feature type="transmembrane region" description="Helical" evidence="7">
    <location>
        <begin position="37"/>
        <end position="60"/>
    </location>
</feature>
<evidence type="ECO:0000256" key="5">
    <source>
        <dbReference type="ARBA" id="ARBA00023136"/>
    </source>
</evidence>
<feature type="transmembrane region" description="Helical" evidence="7">
    <location>
        <begin position="80"/>
        <end position="103"/>
    </location>
</feature>
<dbReference type="PANTHER" id="PTHR21355:SF0">
    <property type="entry name" value="G-PROTEIN COUPLED RECEPTOR-ASSOCIATED PROTEIN LMBRD2"/>
    <property type="match status" value="1"/>
</dbReference>
<feature type="transmembrane region" description="Helical" evidence="7">
    <location>
        <begin position="453"/>
        <end position="476"/>
    </location>
</feature>
<evidence type="ECO:0000256" key="6">
    <source>
        <dbReference type="SAM" id="Coils"/>
    </source>
</evidence>
<feature type="transmembrane region" description="Helical" evidence="7">
    <location>
        <begin position="6"/>
        <end position="25"/>
    </location>
</feature>
<evidence type="ECO:0000256" key="4">
    <source>
        <dbReference type="ARBA" id="ARBA00022989"/>
    </source>
</evidence>
<comment type="similarity">
    <text evidence="2">Belongs to the LIMR family.</text>
</comment>
<dbReference type="InterPro" id="IPR051584">
    <property type="entry name" value="GPCR-associated_LMBR1"/>
</dbReference>
<keyword evidence="4 7" id="KW-1133">Transmembrane helix</keyword>
<keyword evidence="5 7" id="KW-0472">Membrane</keyword>
<dbReference type="Pfam" id="PF04791">
    <property type="entry name" value="LMBR1"/>
    <property type="match status" value="1"/>
</dbReference>
<proteinExistence type="inferred from homology"/>
<evidence type="ECO:0000313" key="9">
    <source>
        <dbReference type="Proteomes" id="UP001470230"/>
    </source>
</evidence>
<reference evidence="8 9" key="1">
    <citation type="submission" date="2024-04" db="EMBL/GenBank/DDBJ databases">
        <title>Tritrichomonas musculus Genome.</title>
        <authorList>
            <person name="Alves-Ferreira E."/>
            <person name="Grigg M."/>
            <person name="Lorenzi H."/>
            <person name="Galac M."/>
        </authorList>
    </citation>
    <scope>NUCLEOTIDE SEQUENCE [LARGE SCALE GENOMIC DNA]</scope>
    <source>
        <strain evidence="8 9">EAF2021</strain>
    </source>
</reference>
<name>A0ABR2JVW2_9EUKA</name>
<feature type="transmembrane region" description="Helical" evidence="7">
    <location>
        <begin position="150"/>
        <end position="178"/>
    </location>
</feature>
<evidence type="ECO:0000256" key="7">
    <source>
        <dbReference type="SAM" id="Phobius"/>
    </source>
</evidence>
<evidence type="ECO:0008006" key="10">
    <source>
        <dbReference type="Google" id="ProtNLM"/>
    </source>
</evidence>
<comment type="subcellular location">
    <subcellularLocation>
        <location evidence="1">Membrane</location>
        <topology evidence="1">Multi-pass membrane protein</topology>
    </subcellularLocation>
</comment>
<keyword evidence="3 7" id="KW-0812">Transmembrane</keyword>
<protein>
    <recommendedName>
        <fullName evidence="10">LMBR1-like conserved region family protein</fullName>
    </recommendedName>
</protein>
<gene>
    <name evidence="8" type="ORF">M9Y10_045554</name>
</gene>
<evidence type="ECO:0000256" key="1">
    <source>
        <dbReference type="ARBA" id="ARBA00004141"/>
    </source>
</evidence>
<evidence type="ECO:0000256" key="3">
    <source>
        <dbReference type="ARBA" id="ARBA00022692"/>
    </source>
</evidence>
<dbReference type="EMBL" id="JAPFFF010000009">
    <property type="protein sequence ID" value="KAK8882909.1"/>
    <property type="molecule type" value="Genomic_DNA"/>
</dbReference>
<keyword evidence="6" id="KW-0175">Coiled coil</keyword>
<evidence type="ECO:0000313" key="8">
    <source>
        <dbReference type="EMBL" id="KAK8882909.1"/>
    </source>
</evidence>
<dbReference type="PANTHER" id="PTHR21355">
    <property type="entry name" value="G-PROTEIN COUPLED RECEPTOR-ASSOCIATED PROTEIN LMBRD2"/>
    <property type="match status" value="1"/>
</dbReference>
<feature type="coiled-coil region" evidence="6">
    <location>
        <begin position="204"/>
        <end position="231"/>
    </location>
</feature>
<evidence type="ECO:0000256" key="2">
    <source>
        <dbReference type="ARBA" id="ARBA00010487"/>
    </source>
</evidence>
<feature type="transmembrane region" description="Helical" evidence="7">
    <location>
        <begin position="124"/>
        <end position="144"/>
    </location>
</feature>
<accession>A0ABR2JVW2</accession>
<comment type="caution">
    <text evidence="8">The sequence shown here is derived from an EMBL/GenBank/DDBJ whole genome shotgun (WGS) entry which is preliminary data.</text>
</comment>
<feature type="transmembrane region" description="Helical" evidence="7">
    <location>
        <begin position="353"/>
        <end position="373"/>
    </location>
</feature>
<keyword evidence="9" id="KW-1185">Reference proteome</keyword>